<sequence length="440" mass="49777">MEASLEDWQRYFEWKETPDFVPTGFAEMQFPPEDLTPFSTNPFGLEGIPELSEDAPVPDLELDAPSVPANDVYLPQLESGFDMGRGNVGNDEILRRLDNISARLAQLESTVTKTANDLEGVMHTARGALQNLVDLAEGFYDSIEKLKKCMGMFSKGLVEHFLGNDATLEVELPHPLVNSTMAFVDKDKALPPDPLETSSKKRKRYQKRAAPARLTDRQHLKRRYIDAEESEEDSFVEAKTRRELERLREENQMLRSQLAAATKRAAELLDHCKGDRKRIDIQRHTIETQDKKVAEVIAAITEAFRGYQDTMQRHRSETPASRTNSSSSSGSEVIQVYNSVFNVSDSDSDIDSESDYSEPITHTSIMVLGKLTLVLAGAYAVTKMLDKEKEFPTRLPERPSNRGRRSLHYRDGYNSSSSGSSSGRSYSRDRDSRRNSRRYH</sequence>
<evidence type="ECO:0000313" key="3">
    <source>
        <dbReference type="EMBL" id="KAF0330502.1"/>
    </source>
</evidence>
<reference evidence="3 4" key="1">
    <citation type="submission" date="2019-12" db="EMBL/GenBank/DDBJ databases">
        <title>A genome sequence resource for the geographically widespread anthracnose pathogen Colletotrichum asianum.</title>
        <authorList>
            <person name="Meng Y."/>
        </authorList>
    </citation>
    <scope>NUCLEOTIDE SEQUENCE [LARGE SCALE GENOMIC DNA]</scope>
    <source>
        <strain evidence="3 4">ICMP 18580</strain>
    </source>
</reference>
<name>A0A8H3ZWC6_9PEZI</name>
<evidence type="ECO:0000256" key="2">
    <source>
        <dbReference type="SAM" id="MobiDB-lite"/>
    </source>
</evidence>
<protein>
    <submittedName>
        <fullName evidence="3">Uncharacterized protein</fullName>
    </submittedName>
</protein>
<organism evidence="3 4">
    <name type="scientific">Colletotrichum asianum</name>
    <dbReference type="NCBI Taxonomy" id="702518"/>
    <lineage>
        <taxon>Eukaryota</taxon>
        <taxon>Fungi</taxon>
        <taxon>Dikarya</taxon>
        <taxon>Ascomycota</taxon>
        <taxon>Pezizomycotina</taxon>
        <taxon>Sordariomycetes</taxon>
        <taxon>Hypocreomycetidae</taxon>
        <taxon>Glomerellales</taxon>
        <taxon>Glomerellaceae</taxon>
        <taxon>Colletotrichum</taxon>
        <taxon>Colletotrichum gloeosporioides species complex</taxon>
    </lineage>
</organism>
<dbReference type="AlphaFoldDB" id="A0A8H3ZWC6"/>
<feature type="compositionally biased region" description="Low complexity" evidence="2">
    <location>
        <begin position="412"/>
        <end position="425"/>
    </location>
</feature>
<evidence type="ECO:0000313" key="4">
    <source>
        <dbReference type="Proteomes" id="UP000434172"/>
    </source>
</evidence>
<dbReference type="EMBL" id="WOWK01000007">
    <property type="protein sequence ID" value="KAF0330502.1"/>
    <property type="molecule type" value="Genomic_DNA"/>
</dbReference>
<gene>
    <name evidence="3" type="ORF">GQ607_002381</name>
</gene>
<keyword evidence="1" id="KW-0175">Coiled coil</keyword>
<feature type="region of interest" description="Disordered" evidence="2">
    <location>
        <begin position="389"/>
        <end position="440"/>
    </location>
</feature>
<feature type="coiled-coil region" evidence="1">
    <location>
        <begin position="90"/>
        <end position="117"/>
    </location>
</feature>
<accession>A0A8H3ZWC6</accession>
<dbReference type="Proteomes" id="UP000434172">
    <property type="component" value="Unassembled WGS sequence"/>
</dbReference>
<keyword evidence="4" id="KW-1185">Reference proteome</keyword>
<feature type="region of interest" description="Disordered" evidence="2">
    <location>
        <begin position="187"/>
        <end position="213"/>
    </location>
</feature>
<dbReference type="OrthoDB" id="4807079at2759"/>
<evidence type="ECO:0000256" key="1">
    <source>
        <dbReference type="SAM" id="Coils"/>
    </source>
</evidence>
<proteinExistence type="predicted"/>
<comment type="caution">
    <text evidence="3">The sequence shown here is derived from an EMBL/GenBank/DDBJ whole genome shotgun (WGS) entry which is preliminary data.</text>
</comment>
<feature type="region of interest" description="Disordered" evidence="2">
    <location>
        <begin position="310"/>
        <end position="331"/>
    </location>
</feature>
<feature type="coiled-coil region" evidence="1">
    <location>
        <begin position="237"/>
        <end position="271"/>
    </location>
</feature>
<feature type="compositionally biased region" description="Basic and acidic residues" evidence="2">
    <location>
        <begin position="389"/>
        <end position="400"/>
    </location>
</feature>